<keyword evidence="2" id="KW-1185">Reference proteome</keyword>
<reference evidence="1 2" key="1">
    <citation type="journal article" date="2013" name="Nat. Genet.">
        <title>The high-quality draft genome of peach (Prunus persica) identifies unique patterns of genetic diversity, domestication and genome evolution.</title>
        <authorList>
            <consortium name="International Peach Genome Initiative"/>
            <person name="Verde I."/>
            <person name="Abbott A.G."/>
            <person name="Scalabrin S."/>
            <person name="Jung S."/>
            <person name="Shu S."/>
            <person name="Marroni F."/>
            <person name="Zhebentyayeva T."/>
            <person name="Dettori M.T."/>
            <person name="Grimwood J."/>
            <person name="Cattonaro F."/>
            <person name="Zuccolo A."/>
            <person name="Rossini L."/>
            <person name="Jenkins J."/>
            <person name="Vendramin E."/>
            <person name="Meisel L.A."/>
            <person name="Decroocq V."/>
            <person name="Sosinski B."/>
            <person name="Prochnik S."/>
            <person name="Mitros T."/>
            <person name="Policriti A."/>
            <person name="Cipriani G."/>
            <person name="Dondini L."/>
            <person name="Ficklin S."/>
            <person name="Goodstein D.M."/>
            <person name="Xuan P."/>
            <person name="Del Fabbro C."/>
            <person name="Aramini V."/>
            <person name="Copetti D."/>
            <person name="Gonzalez S."/>
            <person name="Horner D.S."/>
            <person name="Falchi R."/>
            <person name="Lucas S."/>
            <person name="Mica E."/>
            <person name="Maldonado J."/>
            <person name="Lazzari B."/>
            <person name="Bielenberg D."/>
            <person name="Pirona R."/>
            <person name="Miculan M."/>
            <person name="Barakat A."/>
            <person name="Testolin R."/>
            <person name="Stella A."/>
            <person name="Tartarini S."/>
            <person name="Tonutti P."/>
            <person name="Arus P."/>
            <person name="Orellana A."/>
            <person name="Wells C."/>
            <person name="Main D."/>
            <person name="Vizzotto G."/>
            <person name="Silva H."/>
            <person name="Salamini F."/>
            <person name="Schmutz J."/>
            <person name="Morgante M."/>
            <person name="Rokhsar D.S."/>
        </authorList>
    </citation>
    <scope>NUCLEOTIDE SEQUENCE [LARGE SCALE GENOMIC DNA]</scope>
    <source>
        <strain evidence="2">cv. Nemared</strain>
    </source>
</reference>
<dbReference type="Gramene" id="ONI24341">
    <property type="protein sequence ID" value="ONI24341"/>
    <property type="gene ID" value="PRUPE_2G234800"/>
</dbReference>
<protein>
    <submittedName>
        <fullName evidence="1">Uncharacterized protein</fullName>
    </submittedName>
</protein>
<sequence length="56" mass="6328">MTGTAEIEGSPASQPMDAFSATTDCPFAFDESICFPILSRKRIKIYYLRNKEHTIK</sequence>
<organism evidence="1 2">
    <name type="scientific">Prunus persica</name>
    <name type="common">Peach</name>
    <name type="synonym">Amygdalus persica</name>
    <dbReference type="NCBI Taxonomy" id="3760"/>
    <lineage>
        <taxon>Eukaryota</taxon>
        <taxon>Viridiplantae</taxon>
        <taxon>Streptophyta</taxon>
        <taxon>Embryophyta</taxon>
        <taxon>Tracheophyta</taxon>
        <taxon>Spermatophyta</taxon>
        <taxon>Magnoliopsida</taxon>
        <taxon>eudicotyledons</taxon>
        <taxon>Gunneridae</taxon>
        <taxon>Pentapetalae</taxon>
        <taxon>rosids</taxon>
        <taxon>fabids</taxon>
        <taxon>Rosales</taxon>
        <taxon>Rosaceae</taxon>
        <taxon>Amygdaloideae</taxon>
        <taxon>Amygdaleae</taxon>
        <taxon>Prunus</taxon>
    </lineage>
</organism>
<gene>
    <name evidence="1" type="ORF">PRUPE_2G234800</name>
</gene>
<name>A0A251QKJ0_PRUPE</name>
<evidence type="ECO:0000313" key="2">
    <source>
        <dbReference type="Proteomes" id="UP000006882"/>
    </source>
</evidence>
<dbReference type="EMBL" id="CM007652">
    <property type="protein sequence ID" value="ONI24341.1"/>
    <property type="molecule type" value="Genomic_DNA"/>
</dbReference>
<dbReference type="AlphaFoldDB" id="A0A251QKJ0"/>
<accession>A0A251QKJ0</accession>
<evidence type="ECO:0000313" key="1">
    <source>
        <dbReference type="EMBL" id="ONI24341.1"/>
    </source>
</evidence>
<dbReference type="Proteomes" id="UP000006882">
    <property type="component" value="Chromosome G2"/>
</dbReference>
<proteinExistence type="predicted"/>